<dbReference type="RefSeq" id="WP_423227570.1">
    <property type="nucleotide sequence ID" value="NZ_JBBPCC010000013.1"/>
</dbReference>
<accession>A0ABU9DMH5</accession>
<dbReference type="Proteomes" id="UP001469365">
    <property type="component" value="Unassembled WGS sequence"/>
</dbReference>
<comment type="caution">
    <text evidence="1">The sequence shown here is derived from an EMBL/GenBank/DDBJ whole genome shotgun (WGS) entry which is preliminary data.</text>
</comment>
<reference evidence="1 2" key="1">
    <citation type="submission" date="2024-04" db="EMBL/GenBank/DDBJ databases">
        <title>draft genome sequnece of Paenibacillus filicis.</title>
        <authorList>
            <person name="Kim D.-U."/>
        </authorList>
    </citation>
    <scope>NUCLEOTIDE SEQUENCE [LARGE SCALE GENOMIC DNA]</scope>
    <source>
        <strain evidence="1 2">KACC14197</strain>
    </source>
</reference>
<protein>
    <submittedName>
        <fullName evidence="1">Zinc-binding dehydrogenase</fullName>
    </submittedName>
</protein>
<sequence>MGCDPQGNEVSSRCANLSKKYVKPNGRLVTIGGQPNEKRVKEQGITVISYIGSPSMDQLGAIAKLVSEGKVDVKITETFPMTLEGVRMRIG</sequence>
<organism evidence="1 2">
    <name type="scientific">Paenibacillus filicis</name>
    <dbReference type="NCBI Taxonomy" id="669464"/>
    <lineage>
        <taxon>Bacteria</taxon>
        <taxon>Bacillati</taxon>
        <taxon>Bacillota</taxon>
        <taxon>Bacilli</taxon>
        <taxon>Bacillales</taxon>
        <taxon>Paenibacillaceae</taxon>
        <taxon>Paenibacillus</taxon>
    </lineage>
</organism>
<proteinExistence type="predicted"/>
<gene>
    <name evidence="1" type="ORF">WMW72_19395</name>
</gene>
<name>A0ABU9DMH5_9BACL</name>
<keyword evidence="2" id="KW-1185">Reference proteome</keyword>
<evidence type="ECO:0000313" key="1">
    <source>
        <dbReference type="EMBL" id="MEK8130073.1"/>
    </source>
</evidence>
<dbReference type="Gene3D" id="3.90.180.10">
    <property type="entry name" value="Medium-chain alcohol dehydrogenases, catalytic domain"/>
    <property type="match status" value="1"/>
</dbReference>
<dbReference type="Gene3D" id="3.40.50.720">
    <property type="entry name" value="NAD(P)-binding Rossmann-like Domain"/>
    <property type="match status" value="1"/>
</dbReference>
<dbReference type="EMBL" id="JBBPCC010000013">
    <property type="protein sequence ID" value="MEK8130073.1"/>
    <property type="molecule type" value="Genomic_DNA"/>
</dbReference>
<dbReference type="Pfam" id="PF13602">
    <property type="entry name" value="ADH_zinc_N_2"/>
    <property type="match status" value="1"/>
</dbReference>
<evidence type="ECO:0000313" key="2">
    <source>
        <dbReference type="Proteomes" id="UP001469365"/>
    </source>
</evidence>